<evidence type="ECO:0000313" key="13">
    <source>
        <dbReference type="EMBL" id="GIH75086.1"/>
    </source>
</evidence>
<keyword evidence="10" id="KW-1133">Transmembrane helix</keyword>
<dbReference type="GO" id="GO:0016020">
    <property type="term" value="C:membrane"/>
    <property type="evidence" value="ECO:0007669"/>
    <property type="project" value="InterPro"/>
</dbReference>
<keyword evidence="10" id="KW-0472">Membrane</keyword>
<keyword evidence="3" id="KW-0597">Phosphoprotein</keyword>
<dbReference type="InterPro" id="IPR011712">
    <property type="entry name" value="Sig_transdc_His_kin_sub3_dim/P"/>
</dbReference>
<feature type="domain" description="Histidine kinase/HSP90-like ATPase" evidence="11">
    <location>
        <begin position="279"/>
        <end position="363"/>
    </location>
</feature>
<gene>
    <name evidence="13" type="ORF">Plo01_15150</name>
</gene>
<keyword evidence="14" id="KW-1185">Reference proteome</keyword>
<name>A0A8J3RF31_9ACTN</name>
<evidence type="ECO:0000256" key="4">
    <source>
        <dbReference type="ARBA" id="ARBA00022679"/>
    </source>
</evidence>
<dbReference type="SUPFAM" id="SSF55874">
    <property type="entry name" value="ATPase domain of HSP90 chaperone/DNA topoisomerase II/histidine kinase"/>
    <property type="match status" value="1"/>
</dbReference>
<dbReference type="GO" id="GO:0000155">
    <property type="term" value="F:phosphorelay sensor kinase activity"/>
    <property type="evidence" value="ECO:0007669"/>
    <property type="project" value="InterPro"/>
</dbReference>
<keyword evidence="7" id="KW-0067">ATP-binding</keyword>
<keyword evidence="5" id="KW-0547">Nucleotide-binding</keyword>
<dbReference type="Pfam" id="PF07730">
    <property type="entry name" value="HisKA_3"/>
    <property type="match status" value="1"/>
</dbReference>
<dbReference type="Proteomes" id="UP000616724">
    <property type="component" value="Unassembled WGS sequence"/>
</dbReference>
<dbReference type="Gene3D" id="1.20.5.1930">
    <property type="match status" value="1"/>
</dbReference>
<proteinExistence type="predicted"/>
<dbReference type="GO" id="GO:0046983">
    <property type="term" value="F:protein dimerization activity"/>
    <property type="evidence" value="ECO:0007669"/>
    <property type="project" value="InterPro"/>
</dbReference>
<dbReference type="Pfam" id="PF02518">
    <property type="entry name" value="HATPase_c"/>
    <property type="match status" value="1"/>
</dbReference>
<feature type="transmembrane region" description="Helical" evidence="10">
    <location>
        <begin position="93"/>
        <end position="110"/>
    </location>
</feature>
<evidence type="ECO:0000256" key="8">
    <source>
        <dbReference type="ARBA" id="ARBA00023012"/>
    </source>
</evidence>
<keyword evidence="10" id="KW-0812">Transmembrane</keyword>
<feature type="transmembrane region" description="Helical" evidence="10">
    <location>
        <begin position="122"/>
        <end position="140"/>
    </location>
</feature>
<dbReference type="InterPro" id="IPR050482">
    <property type="entry name" value="Sensor_HK_TwoCompSys"/>
</dbReference>
<dbReference type="PANTHER" id="PTHR24421">
    <property type="entry name" value="NITRATE/NITRITE SENSOR PROTEIN NARX-RELATED"/>
    <property type="match status" value="1"/>
</dbReference>
<feature type="transmembrane region" description="Helical" evidence="10">
    <location>
        <begin position="58"/>
        <end position="81"/>
    </location>
</feature>
<keyword evidence="9" id="KW-0175">Coiled coil</keyword>
<evidence type="ECO:0000256" key="9">
    <source>
        <dbReference type="SAM" id="Coils"/>
    </source>
</evidence>
<protein>
    <recommendedName>
        <fullName evidence="2">histidine kinase</fullName>
        <ecNumber evidence="2">2.7.13.3</ecNumber>
    </recommendedName>
</protein>
<evidence type="ECO:0000256" key="10">
    <source>
        <dbReference type="SAM" id="Phobius"/>
    </source>
</evidence>
<feature type="coiled-coil region" evidence="9">
    <location>
        <begin position="139"/>
        <end position="179"/>
    </location>
</feature>
<feature type="transmembrane region" description="Helical" evidence="10">
    <location>
        <begin position="404"/>
        <end position="426"/>
    </location>
</feature>
<dbReference type="AlphaFoldDB" id="A0A8J3RF31"/>
<evidence type="ECO:0000256" key="6">
    <source>
        <dbReference type="ARBA" id="ARBA00022777"/>
    </source>
</evidence>
<reference evidence="13 14" key="1">
    <citation type="submission" date="2021-01" db="EMBL/GenBank/DDBJ databases">
        <title>Whole genome shotgun sequence of Planobispora longispora NBRC 13918.</title>
        <authorList>
            <person name="Komaki H."/>
            <person name="Tamura T."/>
        </authorList>
    </citation>
    <scope>NUCLEOTIDE SEQUENCE [LARGE SCALE GENOMIC DNA]</scope>
    <source>
        <strain evidence="13 14">NBRC 13918</strain>
    </source>
</reference>
<dbReference type="RefSeq" id="WP_203889794.1">
    <property type="nucleotide sequence ID" value="NZ_BOOH01000014.1"/>
</dbReference>
<dbReference type="EC" id="2.7.13.3" evidence="2"/>
<dbReference type="InterPro" id="IPR003594">
    <property type="entry name" value="HATPase_dom"/>
</dbReference>
<sequence>MGRYRSMGRHLLAVVVVLGDTALVVAAGRGAPLSWGTAGYALAVGLVIMLCRRSPAGAFASALTLASLAGGTYLLLLWTAYHAGRGITSPRSLAVAVGAACGGLAVQFVLLPPSVAEAPFFVYAYLVFVALPLLAGRYLAQHERLVSTLDRHNRRLRQERELLAERERLRERLRIARDMHDSLGHRLSLVSVQAAALEVSPLPAPERQAVRQLAGAARAAMDELYELVGTLRAQDEPPVRSFGAETLGTLLEEFRAAGVTVVEPRWRGESRALSPAAGEAVYRVVEEGLTNAVKHAPGLPVTVNVAWEPDALLVTVSNPVPDGPAAVSSGNSASSAGSGGSGHGLAGLGERVRLAGGFLDHRRSAEEFRLFAMVPASGAETAVTEAPGEIPGDGPSGAERVRTVALGLAAAIAMIGILSAGVVVGVR</sequence>
<keyword evidence="6" id="KW-0418">Kinase</keyword>
<comment type="catalytic activity">
    <reaction evidence="1">
        <text>ATP + protein L-histidine = ADP + protein N-phospho-L-histidine.</text>
        <dbReference type="EC" id="2.7.13.3"/>
    </reaction>
</comment>
<keyword evidence="4" id="KW-0808">Transferase</keyword>
<evidence type="ECO:0000256" key="5">
    <source>
        <dbReference type="ARBA" id="ARBA00022741"/>
    </source>
</evidence>
<dbReference type="Gene3D" id="3.30.565.10">
    <property type="entry name" value="Histidine kinase-like ATPase, C-terminal domain"/>
    <property type="match status" value="1"/>
</dbReference>
<evidence type="ECO:0000256" key="7">
    <source>
        <dbReference type="ARBA" id="ARBA00022840"/>
    </source>
</evidence>
<evidence type="ECO:0000256" key="2">
    <source>
        <dbReference type="ARBA" id="ARBA00012438"/>
    </source>
</evidence>
<accession>A0A8J3RF31</accession>
<evidence type="ECO:0000313" key="14">
    <source>
        <dbReference type="Proteomes" id="UP000616724"/>
    </source>
</evidence>
<dbReference type="PANTHER" id="PTHR24421:SF10">
    <property type="entry name" value="NITRATE_NITRITE SENSOR PROTEIN NARQ"/>
    <property type="match status" value="1"/>
</dbReference>
<evidence type="ECO:0000259" key="12">
    <source>
        <dbReference type="Pfam" id="PF07730"/>
    </source>
</evidence>
<dbReference type="InterPro" id="IPR036890">
    <property type="entry name" value="HATPase_C_sf"/>
</dbReference>
<feature type="domain" description="Signal transduction histidine kinase subgroup 3 dimerisation and phosphoacceptor" evidence="12">
    <location>
        <begin position="171"/>
        <end position="235"/>
    </location>
</feature>
<evidence type="ECO:0000256" key="3">
    <source>
        <dbReference type="ARBA" id="ARBA00022553"/>
    </source>
</evidence>
<evidence type="ECO:0000259" key="11">
    <source>
        <dbReference type="Pfam" id="PF02518"/>
    </source>
</evidence>
<comment type="caution">
    <text evidence="13">The sequence shown here is derived from an EMBL/GenBank/DDBJ whole genome shotgun (WGS) entry which is preliminary data.</text>
</comment>
<dbReference type="EMBL" id="BOOH01000014">
    <property type="protein sequence ID" value="GIH75086.1"/>
    <property type="molecule type" value="Genomic_DNA"/>
</dbReference>
<evidence type="ECO:0000256" key="1">
    <source>
        <dbReference type="ARBA" id="ARBA00000085"/>
    </source>
</evidence>
<dbReference type="GO" id="GO:0005524">
    <property type="term" value="F:ATP binding"/>
    <property type="evidence" value="ECO:0007669"/>
    <property type="project" value="UniProtKB-KW"/>
</dbReference>
<organism evidence="13 14">
    <name type="scientific">Planobispora longispora</name>
    <dbReference type="NCBI Taxonomy" id="28887"/>
    <lineage>
        <taxon>Bacteria</taxon>
        <taxon>Bacillati</taxon>
        <taxon>Actinomycetota</taxon>
        <taxon>Actinomycetes</taxon>
        <taxon>Streptosporangiales</taxon>
        <taxon>Streptosporangiaceae</taxon>
        <taxon>Planobispora</taxon>
    </lineage>
</organism>
<keyword evidence="8" id="KW-0902">Two-component regulatory system</keyword>